<dbReference type="InterPro" id="IPR035992">
    <property type="entry name" value="Ricin_B-like_lectins"/>
</dbReference>
<feature type="domain" description="Ricin B lectin" evidence="9">
    <location>
        <begin position="335"/>
        <end position="412"/>
    </location>
</feature>
<keyword evidence="8" id="KW-0732">Signal</keyword>
<evidence type="ECO:0000256" key="7">
    <source>
        <dbReference type="RuleBase" id="RU361187"/>
    </source>
</evidence>
<sequence length="541" mass="59019">MNLPDKRWWAAALSAVLMSLVPAAPAQAAPPESADPIAHDPTLIKQGRWYYEIITGDSATRTYLPIRRSTDLVHWTYVGTVFDTAPAWVVEELGVTPADFWAPDINYFDGEYHLYYAASSFGTNNSVIGLATTESLENPRWVDRGMVLRTRSGVDDVNAIDPDVSFDRGGRAWLSYGSFWDGLRMRRLDTRTGLLDTADATEHRIASRGGGAIEGPSITYRGGWYYLFVSFDFCCRGVNSDYRVMVGRSRSITGPYLDRDGKPLLEGGGTQILAGYNGFTGPGHGDVYGDLFVHHYYDAADGGAPKGSVRRISWVNGWPKLSDPMSGNRGYGHGPAYVELVHRDSGAVLANASCGYEGADITLAPAGPANPCLQWRLDPRGGGYVSLTNRQSNKVAEVAACVDADGARVAQWGWLANDCQRFRLTATGDEGWSRIVNPLAGRALQPADCAGAGAAVQTWAVRACQEFRVQPAGDVLITDPANTRLIGRSWRFTHIADGWYDISDKYGSRLGRTQWRIEAAGDAYDLIARSGTRKTVLLLTP</sequence>
<evidence type="ECO:0000256" key="1">
    <source>
        <dbReference type="ARBA" id="ARBA00004834"/>
    </source>
</evidence>
<evidence type="ECO:0000256" key="6">
    <source>
        <dbReference type="PIRSR" id="PIRSR606710-2"/>
    </source>
</evidence>
<feature type="signal peptide" evidence="8">
    <location>
        <begin position="1"/>
        <end position="28"/>
    </location>
</feature>
<comment type="pathway">
    <text evidence="1">Glycan metabolism; L-arabinan degradation.</text>
</comment>
<dbReference type="GO" id="GO:0005975">
    <property type="term" value="P:carbohydrate metabolic process"/>
    <property type="evidence" value="ECO:0007669"/>
    <property type="project" value="InterPro"/>
</dbReference>
<dbReference type="Proteomes" id="UP000598146">
    <property type="component" value="Unassembled WGS sequence"/>
</dbReference>
<evidence type="ECO:0000256" key="8">
    <source>
        <dbReference type="SAM" id="SignalP"/>
    </source>
</evidence>
<dbReference type="CDD" id="cd00161">
    <property type="entry name" value="beta-trefoil_Ricin-like"/>
    <property type="match status" value="1"/>
</dbReference>
<dbReference type="SUPFAM" id="SSF75005">
    <property type="entry name" value="Arabinanase/levansucrase/invertase"/>
    <property type="match status" value="1"/>
</dbReference>
<proteinExistence type="inferred from homology"/>
<dbReference type="CDD" id="cd08998">
    <property type="entry name" value="GH43_Arb43a-like"/>
    <property type="match status" value="1"/>
</dbReference>
<dbReference type="InterPro" id="IPR006710">
    <property type="entry name" value="Glyco_hydro_43"/>
</dbReference>
<evidence type="ECO:0000256" key="5">
    <source>
        <dbReference type="PIRSR" id="PIRSR606710-1"/>
    </source>
</evidence>
<feature type="active site" description="Proton donor" evidence="5">
    <location>
        <position position="214"/>
    </location>
</feature>
<keyword evidence="11" id="KW-1185">Reference proteome</keyword>
<gene>
    <name evidence="10" type="ORF">I4J89_29740</name>
</gene>
<evidence type="ECO:0000256" key="3">
    <source>
        <dbReference type="ARBA" id="ARBA00022801"/>
    </source>
</evidence>
<dbReference type="InterPro" id="IPR000772">
    <property type="entry name" value="Ricin_B_lectin"/>
</dbReference>
<evidence type="ECO:0000313" key="11">
    <source>
        <dbReference type="Proteomes" id="UP000598146"/>
    </source>
</evidence>
<feature type="active site" description="Proton acceptor" evidence="5">
    <location>
        <position position="40"/>
    </location>
</feature>
<dbReference type="InterPro" id="IPR050727">
    <property type="entry name" value="GH43_arabinanases"/>
</dbReference>
<dbReference type="EMBL" id="JADQTO010000016">
    <property type="protein sequence ID" value="MBG0565643.1"/>
    <property type="molecule type" value="Genomic_DNA"/>
</dbReference>
<dbReference type="Gene3D" id="2.115.10.20">
    <property type="entry name" value="Glycosyl hydrolase domain, family 43"/>
    <property type="match status" value="1"/>
</dbReference>
<evidence type="ECO:0000259" key="9">
    <source>
        <dbReference type="Pfam" id="PF14200"/>
    </source>
</evidence>
<evidence type="ECO:0000256" key="4">
    <source>
        <dbReference type="ARBA" id="ARBA00023295"/>
    </source>
</evidence>
<dbReference type="AlphaFoldDB" id="A0A931CEC4"/>
<comment type="caution">
    <text evidence="10">The sequence shown here is derived from an EMBL/GenBank/DDBJ whole genome shotgun (WGS) entry which is preliminary data.</text>
</comment>
<dbReference type="Pfam" id="PF04616">
    <property type="entry name" value="Glyco_hydro_43"/>
    <property type="match status" value="1"/>
</dbReference>
<dbReference type="InterPro" id="IPR023296">
    <property type="entry name" value="Glyco_hydro_beta-prop_sf"/>
</dbReference>
<dbReference type="PANTHER" id="PTHR43301">
    <property type="entry name" value="ARABINAN ENDO-1,5-ALPHA-L-ARABINOSIDASE"/>
    <property type="match status" value="1"/>
</dbReference>
<dbReference type="SUPFAM" id="SSF50370">
    <property type="entry name" value="Ricin B-like lectins"/>
    <property type="match status" value="1"/>
</dbReference>
<organism evidence="10 11">
    <name type="scientific">Actinoplanes aureus</name>
    <dbReference type="NCBI Taxonomy" id="2792083"/>
    <lineage>
        <taxon>Bacteria</taxon>
        <taxon>Bacillati</taxon>
        <taxon>Actinomycetota</taxon>
        <taxon>Actinomycetes</taxon>
        <taxon>Micromonosporales</taxon>
        <taxon>Micromonosporaceae</taxon>
        <taxon>Actinoplanes</taxon>
    </lineage>
</organism>
<accession>A0A931CEC4</accession>
<keyword evidence="3 7" id="KW-0378">Hydrolase</keyword>
<dbReference type="GO" id="GO:0004553">
    <property type="term" value="F:hydrolase activity, hydrolyzing O-glycosyl compounds"/>
    <property type="evidence" value="ECO:0007669"/>
    <property type="project" value="InterPro"/>
</dbReference>
<dbReference type="Gene3D" id="2.80.10.50">
    <property type="match status" value="1"/>
</dbReference>
<reference evidence="10" key="1">
    <citation type="submission" date="2020-11" db="EMBL/GenBank/DDBJ databases">
        <title>Isolation and identification of active actinomycetes.</title>
        <authorList>
            <person name="Sun X."/>
        </authorList>
    </citation>
    <scope>NUCLEOTIDE SEQUENCE</scope>
    <source>
        <strain evidence="10">NEAU-A11</strain>
    </source>
</reference>
<feature type="chain" id="PRO_5038059717" evidence="8">
    <location>
        <begin position="29"/>
        <end position="541"/>
    </location>
</feature>
<evidence type="ECO:0000256" key="2">
    <source>
        <dbReference type="ARBA" id="ARBA00009865"/>
    </source>
</evidence>
<name>A0A931CEC4_9ACTN</name>
<dbReference type="PANTHER" id="PTHR43301:SF3">
    <property type="entry name" value="ARABINAN ENDO-1,5-ALPHA-L-ARABINOSIDASE A-RELATED"/>
    <property type="match status" value="1"/>
</dbReference>
<keyword evidence="4 7" id="KW-0326">Glycosidase</keyword>
<dbReference type="Pfam" id="PF14200">
    <property type="entry name" value="RicinB_lectin_2"/>
    <property type="match status" value="1"/>
</dbReference>
<feature type="site" description="Important for catalytic activity, responsible for pKa modulation of the active site Glu and correct orientation of both the proton donor and substrate" evidence="6">
    <location>
        <position position="161"/>
    </location>
</feature>
<dbReference type="RefSeq" id="WP_196417423.1">
    <property type="nucleotide sequence ID" value="NZ_JADQTO010000016.1"/>
</dbReference>
<protein>
    <submittedName>
        <fullName evidence="10">Family 43 glycosylhydrolase</fullName>
    </submittedName>
</protein>
<comment type="similarity">
    <text evidence="2 7">Belongs to the glycosyl hydrolase 43 family.</text>
</comment>
<evidence type="ECO:0000313" key="10">
    <source>
        <dbReference type="EMBL" id="MBG0565643.1"/>
    </source>
</evidence>